<proteinExistence type="predicted"/>
<organism evidence="2 3">
    <name type="scientific">Polycladomyces abyssicola</name>
    <dbReference type="NCBI Taxonomy" id="1125966"/>
    <lineage>
        <taxon>Bacteria</taxon>
        <taxon>Bacillati</taxon>
        <taxon>Bacillota</taxon>
        <taxon>Bacilli</taxon>
        <taxon>Bacillales</taxon>
        <taxon>Thermoactinomycetaceae</taxon>
        <taxon>Polycladomyces</taxon>
    </lineage>
</organism>
<evidence type="ECO:0000259" key="1">
    <source>
        <dbReference type="Pfam" id="PF12728"/>
    </source>
</evidence>
<dbReference type="RefSeq" id="WP_212772305.1">
    <property type="nucleotide sequence ID" value="NZ_AP024601.1"/>
</dbReference>
<dbReference type="Proteomes" id="UP000677436">
    <property type="component" value="Chromosome"/>
</dbReference>
<feature type="domain" description="Helix-turn-helix" evidence="1">
    <location>
        <begin position="6"/>
        <end position="54"/>
    </location>
</feature>
<evidence type="ECO:0000313" key="2">
    <source>
        <dbReference type="EMBL" id="BCU81883.1"/>
    </source>
</evidence>
<dbReference type="NCBIfam" id="TIGR01764">
    <property type="entry name" value="excise"/>
    <property type="match status" value="1"/>
</dbReference>
<name>A0A8D5UFS4_9BACL</name>
<accession>A0A8D5UFS4</accession>
<dbReference type="SUPFAM" id="SSF46955">
    <property type="entry name" value="Putative DNA-binding domain"/>
    <property type="match status" value="1"/>
</dbReference>
<dbReference type="InterPro" id="IPR009061">
    <property type="entry name" value="DNA-bd_dom_put_sf"/>
</dbReference>
<dbReference type="KEGG" id="pabs:JIR001_16660"/>
<dbReference type="InterPro" id="IPR010093">
    <property type="entry name" value="SinI_DNA-bd"/>
</dbReference>
<reference evidence="2" key="2">
    <citation type="journal article" date="2021" name="Microbiol. Resour. Announc.">
        <title>Complete Genome Sequence of Polycladomyces abyssicola JIR-001T, Isolated from Hemipelagic Sediment in Deep Seawater.</title>
        <authorList>
            <person name="Tsubouchi T."/>
            <person name="Kaneko Y."/>
        </authorList>
    </citation>
    <scope>NUCLEOTIDE SEQUENCE</scope>
    <source>
        <strain evidence="2">JIR-001</strain>
    </source>
</reference>
<reference evidence="2" key="1">
    <citation type="journal article" date="2013" name="Int. J. Syst. Evol. Microbiol.">
        <title>Polycladomyces abyssicola gen. nov., sp. nov., a thermophilic filamentous bacterium isolated from hemipelagic sediment.</title>
        <authorList>
            <person name="Tsubouchi T."/>
            <person name="Shimane Y."/>
            <person name="Mori K."/>
            <person name="Usui K."/>
            <person name="Hiraki T."/>
            <person name="Tame A."/>
            <person name="Uematsu K."/>
            <person name="Maruyama T."/>
            <person name="Hatada Y."/>
        </authorList>
    </citation>
    <scope>NUCLEOTIDE SEQUENCE</scope>
    <source>
        <strain evidence="2">JIR-001</strain>
    </source>
</reference>
<dbReference type="InterPro" id="IPR041657">
    <property type="entry name" value="HTH_17"/>
</dbReference>
<dbReference type="Gene3D" id="1.10.1660.10">
    <property type="match status" value="1"/>
</dbReference>
<keyword evidence="3" id="KW-1185">Reference proteome</keyword>
<dbReference type="AlphaFoldDB" id="A0A8D5UFS4"/>
<sequence>MTKGRLLKPNEVAEQLSVSLVTVKKWLREGRLKGVKVSRIWHVYESNLEEMIKEVQEESEEEQL</sequence>
<dbReference type="EMBL" id="AP024601">
    <property type="protein sequence ID" value="BCU81883.1"/>
    <property type="molecule type" value="Genomic_DNA"/>
</dbReference>
<gene>
    <name evidence="2" type="ORF">JIR001_16660</name>
</gene>
<protein>
    <recommendedName>
        <fullName evidence="1">Helix-turn-helix domain-containing protein</fullName>
    </recommendedName>
</protein>
<dbReference type="Pfam" id="PF12728">
    <property type="entry name" value="HTH_17"/>
    <property type="match status" value="1"/>
</dbReference>
<evidence type="ECO:0000313" key="3">
    <source>
        <dbReference type="Proteomes" id="UP000677436"/>
    </source>
</evidence>
<dbReference type="GO" id="GO:0003677">
    <property type="term" value="F:DNA binding"/>
    <property type="evidence" value="ECO:0007669"/>
    <property type="project" value="InterPro"/>
</dbReference>